<keyword evidence="9" id="KW-1185">Reference proteome</keyword>
<dbReference type="Pfam" id="PF03706">
    <property type="entry name" value="LPG_synthase_TM"/>
    <property type="match status" value="1"/>
</dbReference>
<feature type="transmembrane region" description="Helical" evidence="7">
    <location>
        <begin position="135"/>
        <end position="156"/>
    </location>
</feature>
<dbReference type="GO" id="GO:0005886">
    <property type="term" value="C:plasma membrane"/>
    <property type="evidence" value="ECO:0007669"/>
    <property type="project" value="UniProtKB-SubCell"/>
</dbReference>
<feature type="transmembrane region" description="Helical" evidence="7">
    <location>
        <begin position="162"/>
        <end position="181"/>
    </location>
</feature>
<comment type="similarity">
    <text evidence="2">Belongs to the UPF0104 family.</text>
</comment>
<dbReference type="NCBIfam" id="TIGR00374">
    <property type="entry name" value="flippase-like domain"/>
    <property type="match status" value="1"/>
</dbReference>
<evidence type="ECO:0000256" key="2">
    <source>
        <dbReference type="ARBA" id="ARBA00011061"/>
    </source>
</evidence>
<reference evidence="8 9" key="1">
    <citation type="journal article" date="2019" name="Int. J. Syst. Evol. Microbiol.">
        <title>The Global Catalogue of Microorganisms (GCM) 10K type strain sequencing project: providing services to taxonomists for standard genome sequencing and annotation.</title>
        <authorList>
            <consortium name="The Broad Institute Genomics Platform"/>
            <consortium name="The Broad Institute Genome Sequencing Center for Infectious Disease"/>
            <person name="Wu L."/>
            <person name="Ma J."/>
        </authorList>
    </citation>
    <scope>NUCLEOTIDE SEQUENCE [LARGE SCALE GENOMIC DNA]</scope>
    <source>
        <strain evidence="8 9">YIM 94188</strain>
    </source>
</reference>
<evidence type="ECO:0000313" key="8">
    <source>
        <dbReference type="EMBL" id="MFC6824404.1"/>
    </source>
</evidence>
<proteinExistence type="inferred from homology"/>
<feature type="transmembrane region" description="Helical" evidence="7">
    <location>
        <begin position="258"/>
        <end position="278"/>
    </location>
</feature>
<gene>
    <name evidence="8" type="ORF">ACFQEV_05255</name>
</gene>
<organism evidence="8 9">
    <name type="scientific">Halopelagius fulvigenes</name>
    <dbReference type="NCBI Taxonomy" id="1198324"/>
    <lineage>
        <taxon>Archaea</taxon>
        <taxon>Methanobacteriati</taxon>
        <taxon>Methanobacteriota</taxon>
        <taxon>Stenosarchaea group</taxon>
        <taxon>Halobacteria</taxon>
        <taxon>Halobacteriales</taxon>
        <taxon>Haloferacaceae</taxon>
    </lineage>
</organism>
<evidence type="ECO:0000256" key="7">
    <source>
        <dbReference type="SAM" id="Phobius"/>
    </source>
</evidence>
<dbReference type="PANTHER" id="PTHR39087:SF2">
    <property type="entry name" value="UPF0104 MEMBRANE PROTEIN MJ1595"/>
    <property type="match status" value="1"/>
</dbReference>
<evidence type="ECO:0000256" key="1">
    <source>
        <dbReference type="ARBA" id="ARBA00004651"/>
    </source>
</evidence>
<keyword evidence="6 7" id="KW-0472">Membrane</keyword>
<protein>
    <submittedName>
        <fullName evidence="8">Lysylphosphatidylglycerol synthase transmembrane domain-containing protein</fullName>
    </submittedName>
</protein>
<dbReference type="Proteomes" id="UP001596408">
    <property type="component" value="Unassembled WGS sequence"/>
</dbReference>
<dbReference type="InterPro" id="IPR022791">
    <property type="entry name" value="L-PG_synthase/AglD"/>
</dbReference>
<keyword evidence="5 7" id="KW-1133">Transmembrane helix</keyword>
<feature type="transmembrane region" description="Helical" evidence="7">
    <location>
        <begin position="290"/>
        <end position="310"/>
    </location>
</feature>
<feature type="transmembrane region" description="Helical" evidence="7">
    <location>
        <begin position="230"/>
        <end position="252"/>
    </location>
</feature>
<comment type="subcellular location">
    <subcellularLocation>
        <location evidence="1">Cell membrane</location>
        <topology evidence="1">Multi-pass membrane protein</topology>
    </subcellularLocation>
</comment>
<feature type="transmembrane region" description="Helical" evidence="7">
    <location>
        <begin position="46"/>
        <end position="64"/>
    </location>
</feature>
<evidence type="ECO:0000256" key="5">
    <source>
        <dbReference type="ARBA" id="ARBA00022989"/>
    </source>
</evidence>
<sequence length="336" mass="35314">MGESAFDRRTAVKSLVGFAVAAALLYTFGYVLGWQSIISALSSADPVPVVVACGCSLVALSIWTKGWDVVLSSLSVEIPYRRLVPTYLAATFADYVTPFGKAGGGPFVAAVLSTDRDATYEESLASVVTTDALNLLPFFSFAGVGVVALGLTGSVPRNVRPLVYGLGAIAVFVPVFAYLVWRVRDRAILLIPRVLEPVAARVGFVEAAEIEERTARFFSLLGHLGARRAWVAETLLFAYVGWAFFALPLWLAARAVGVSLPIQLVAFIVPASAMASLLPTPGGLGGVEAAVTGLLVALAGVPTATAAAIALLYRVASFWFVLPVGGGATLWIAYRS</sequence>
<comment type="caution">
    <text evidence="8">The sequence shown here is derived from an EMBL/GenBank/DDBJ whole genome shotgun (WGS) entry which is preliminary data.</text>
</comment>
<accession>A0ABD5TZY1</accession>
<evidence type="ECO:0000256" key="6">
    <source>
        <dbReference type="ARBA" id="ARBA00023136"/>
    </source>
</evidence>
<keyword evidence="4 7" id="KW-0812">Transmembrane</keyword>
<evidence type="ECO:0000313" key="9">
    <source>
        <dbReference type="Proteomes" id="UP001596408"/>
    </source>
</evidence>
<keyword evidence="3" id="KW-1003">Cell membrane</keyword>
<dbReference type="PANTHER" id="PTHR39087">
    <property type="entry name" value="UPF0104 MEMBRANE PROTEIN MJ1595"/>
    <property type="match status" value="1"/>
</dbReference>
<dbReference type="AlphaFoldDB" id="A0ABD5TZY1"/>
<feature type="transmembrane region" description="Helical" evidence="7">
    <location>
        <begin position="12"/>
        <end position="34"/>
    </location>
</feature>
<name>A0ABD5TZY1_9EURY</name>
<dbReference type="RefSeq" id="WP_379693274.1">
    <property type="nucleotide sequence ID" value="NZ_JBHSXH010000009.1"/>
</dbReference>
<evidence type="ECO:0000256" key="4">
    <source>
        <dbReference type="ARBA" id="ARBA00022692"/>
    </source>
</evidence>
<feature type="transmembrane region" description="Helical" evidence="7">
    <location>
        <begin position="316"/>
        <end position="334"/>
    </location>
</feature>
<evidence type="ECO:0000256" key="3">
    <source>
        <dbReference type="ARBA" id="ARBA00022475"/>
    </source>
</evidence>
<dbReference type="EMBL" id="JBHSXH010000009">
    <property type="protein sequence ID" value="MFC6824404.1"/>
    <property type="molecule type" value="Genomic_DNA"/>
</dbReference>